<dbReference type="RefSeq" id="XP_056083572.1">
    <property type="nucleotide sequence ID" value="XM_056229566.1"/>
</dbReference>
<name>A0AA35J3D9_SACK1</name>
<evidence type="ECO:0000256" key="1">
    <source>
        <dbReference type="ARBA" id="ARBA00022679"/>
    </source>
</evidence>
<dbReference type="Pfam" id="PF22664">
    <property type="entry name" value="TRI-like_N"/>
    <property type="match status" value="1"/>
</dbReference>
<dbReference type="EMBL" id="OX365907">
    <property type="protein sequence ID" value="CAI4045547.1"/>
    <property type="molecule type" value="Genomic_DNA"/>
</dbReference>
<dbReference type="InterPro" id="IPR054710">
    <property type="entry name" value="Tri101-like_N"/>
</dbReference>
<dbReference type="Proteomes" id="UP001162087">
    <property type="component" value="Chromosome 12"/>
</dbReference>
<organism evidence="3 4">
    <name type="scientific">Saccharomyces kudriavzevii (strain ATCC MYA-4449 / AS 2.2408 / CBS 8840 / NBRC 1802 / NCYC 2889)</name>
    <name type="common">Yeast</name>
    <dbReference type="NCBI Taxonomy" id="226230"/>
    <lineage>
        <taxon>Eukaryota</taxon>
        <taxon>Fungi</taxon>
        <taxon>Dikarya</taxon>
        <taxon>Ascomycota</taxon>
        <taxon>Saccharomycotina</taxon>
        <taxon>Saccharomycetes</taxon>
        <taxon>Saccharomycetales</taxon>
        <taxon>Saccharomycetaceae</taxon>
        <taxon>Saccharomyces</taxon>
    </lineage>
</organism>
<reference evidence="3" key="1">
    <citation type="submission" date="2022-10" db="EMBL/GenBank/DDBJ databases">
        <authorList>
            <person name="Byrne P K."/>
        </authorList>
    </citation>
    <scope>NUCLEOTIDE SEQUENCE</scope>
    <source>
        <strain evidence="3">IFO1802</strain>
    </source>
</reference>
<dbReference type="InterPro" id="IPR050317">
    <property type="entry name" value="Plant_Fungal_Acyltransferase"/>
</dbReference>
<proteinExistence type="predicted"/>
<dbReference type="GeneID" id="80925542"/>
<sequence length="278" mass="30410">MGKGITGTYRIISSDKIPLVIQDLQHNPSAPTMDSLEKVNFPIRMLDEKVFAPCMTINPPGSAIGLVAETGPVFAVQVNFICGGLVLTIVGQHNTMDMTGLVSSINLLDKACHREPFSDEDLFIGNMDKSESIPLFDETWKHSSALGHEIVQTSKNTSVSTKVPPSPSKSSWGHVEFSAISLQNLKALAAQTVSPYSSFVSTDDIVTAFIWKLISRARLSRMEPETRSTLGRAVDVRKRLGLPMTYPGLLVNMTYTTYSLESIDQEPLARLHHSFAGS</sequence>
<accession>A0AA35J3D9</accession>
<keyword evidence="4" id="KW-1185">Reference proteome</keyword>
<evidence type="ECO:0000313" key="4">
    <source>
        <dbReference type="Proteomes" id="UP001162087"/>
    </source>
</evidence>
<dbReference type="InterPro" id="IPR023213">
    <property type="entry name" value="CAT-like_dom_sf"/>
</dbReference>
<dbReference type="AlphaFoldDB" id="A0AA35J3D9"/>
<evidence type="ECO:0000313" key="3">
    <source>
        <dbReference type="EMBL" id="CAI4045547.1"/>
    </source>
</evidence>
<keyword evidence="1" id="KW-0808">Transferase</keyword>
<protein>
    <recommendedName>
        <fullName evidence="2">Trichothecene 3-O-acetyltransferase-like N-terminal domain-containing protein</fullName>
    </recommendedName>
</protein>
<dbReference type="GO" id="GO:0016747">
    <property type="term" value="F:acyltransferase activity, transferring groups other than amino-acyl groups"/>
    <property type="evidence" value="ECO:0007669"/>
    <property type="project" value="TreeGrafter"/>
</dbReference>
<dbReference type="Gene3D" id="3.30.559.10">
    <property type="entry name" value="Chloramphenicol acetyltransferase-like domain"/>
    <property type="match status" value="2"/>
</dbReference>
<dbReference type="PANTHER" id="PTHR31642">
    <property type="entry name" value="TRICHOTHECENE 3-O-ACETYLTRANSFERASE"/>
    <property type="match status" value="1"/>
</dbReference>
<evidence type="ECO:0000259" key="2">
    <source>
        <dbReference type="Pfam" id="PF22664"/>
    </source>
</evidence>
<gene>
    <name evidence="3" type="primary">SKDI12G0020</name>
    <name evidence="3" type="ORF">SKDI_12G0020</name>
</gene>
<feature type="domain" description="Trichothecene 3-O-acetyltransferase-like N-terminal" evidence="2">
    <location>
        <begin position="3"/>
        <end position="112"/>
    </location>
</feature>
<dbReference type="PANTHER" id="PTHR31642:SF270">
    <property type="entry name" value="O-ACYLTRANSFERASE AUSQ"/>
    <property type="match status" value="1"/>
</dbReference>